<dbReference type="EMBL" id="JASSZA010000001">
    <property type="protein sequence ID" value="KAK2119156.1"/>
    <property type="molecule type" value="Genomic_DNA"/>
</dbReference>
<sequence>MASSDTGGNYPHPLTVLATPAPCTVALHSWAGSRPIPSLASRCQRWSRKAALGNSHTVGIGTRSKSHSSGLQPQRKSSASTQMFLLKPPASPSGRPELRHHHSGDPSITEPSTAQHHPEGANADVN</sequence>
<accession>A0ABQ9WBZ6</accession>
<name>A0ABQ9WBZ6_SAGOE</name>
<proteinExistence type="predicted"/>
<evidence type="ECO:0000313" key="2">
    <source>
        <dbReference type="EMBL" id="KAK2119156.1"/>
    </source>
</evidence>
<comment type="caution">
    <text evidence="2">The sequence shown here is derived from an EMBL/GenBank/DDBJ whole genome shotgun (WGS) entry which is preliminary data.</text>
</comment>
<keyword evidence="3" id="KW-1185">Reference proteome</keyword>
<feature type="region of interest" description="Disordered" evidence="1">
    <location>
        <begin position="52"/>
        <end position="126"/>
    </location>
</feature>
<reference evidence="2 3" key="1">
    <citation type="submission" date="2023-05" db="EMBL/GenBank/DDBJ databases">
        <title>B98-5 Cell Line De Novo Hybrid Assembly: An Optical Mapping Approach.</title>
        <authorList>
            <person name="Kananen K."/>
            <person name="Auerbach J.A."/>
            <person name="Kautto E."/>
            <person name="Blachly J.S."/>
        </authorList>
    </citation>
    <scope>NUCLEOTIDE SEQUENCE [LARGE SCALE GENOMIC DNA]</scope>
    <source>
        <strain evidence="2">B95-8</strain>
        <tissue evidence="2">Cell line</tissue>
    </source>
</reference>
<dbReference type="Proteomes" id="UP001266305">
    <property type="component" value="Unassembled WGS sequence"/>
</dbReference>
<evidence type="ECO:0000313" key="3">
    <source>
        <dbReference type="Proteomes" id="UP001266305"/>
    </source>
</evidence>
<organism evidence="2 3">
    <name type="scientific">Saguinus oedipus</name>
    <name type="common">Cotton-top tamarin</name>
    <name type="synonym">Oedipomidas oedipus</name>
    <dbReference type="NCBI Taxonomy" id="9490"/>
    <lineage>
        <taxon>Eukaryota</taxon>
        <taxon>Metazoa</taxon>
        <taxon>Chordata</taxon>
        <taxon>Craniata</taxon>
        <taxon>Vertebrata</taxon>
        <taxon>Euteleostomi</taxon>
        <taxon>Mammalia</taxon>
        <taxon>Eutheria</taxon>
        <taxon>Euarchontoglires</taxon>
        <taxon>Primates</taxon>
        <taxon>Haplorrhini</taxon>
        <taxon>Platyrrhini</taxon>
        <taxon>Cebidae</taxon>
        <taxon>Callitrichinae</taxon>
        <taxon>Saguinus</taxon>
    </lineage>
</organism>
<evidence type="ECO:0000256" key="1">
    <source>
        <dbReference type="SAM" id="MobiDB-lite"/>
    </source>
</evidence>
<gene>
    <name evidence="2" type="ORF">P7K49_000542</name>
</gene>
<feature type="compositionally biased region" description="Polar residues" evidence="1">
    <location>
        <begin position="67"/>
        <end position="83"/>
    </location>
</feature>
<protein>
    <submittedName>
        <fullName evidence="2">Uncharacterized protein</fullName>
    </submittedName>
</protein>